<sequence>MPVYEERPFWRTRYADSITTLLNQIPVSFQKVKDFCQKPENLDYVKGFVDAYSAKYITECNRGEKTDTQTLEDTEEALRATHTLSPGERNAKKTQNLSNAITFIFHDSLIVEELHHEFTPELAREINKLIGEGLFQTAGSYRKKEVKPAGYDHLYVTPGLIGEEMNKLFEETGKRLSEGNYQWFQVASEFLARFLFIHPFPNGNGRTARVLVSALLIKYTLVPVSLFNVTSIDYTRDQSNEVYLKVLYEAQILNNFHLLNSLIIESTFLSMESFLIHLDVD</sequence>
<dbReference type="Proteomes" id="UP001168821">
    <property type="component" value="Unassembled WGS sequence"/>
</dbReference>
<name>A0AA38I2H6_9CUCU</name>
<feature type="active site" evidence="1">
    <location>
        <position position="198"/>
    </location>
</feature>
<reference evidence="3" key="1">
    <citation type="journal article" date="2023" name="G3 (Bethesda)">
        <title>Whole genome assemblies of Zophobas morio and Tenebrio molitor.</title>
        <authorList>
            <person name="Kaur S."/>
            <person name="Stinson S.A."/>
            <person name="diCenzo G.C."/>
        </authorList>
    </citation>
    <scope>NUCLEOTIDE SEQUENCE</scope>
    <source>
        <strain evidence="3">QUZm001</strain>
    </source>
</reference>
<dbReference type="InterPro" id="IPR040198">
    <property type="entry name" value="Fido_containing"/>
</dbReference>
<dbReference type="EMBL" id="JALNTZ010000006">
    <property type="protein sequence ID" value="KAJ3648031.1"/>
    <property type="molecule type" value="Genomic_DNA"/>
</dbReference>
<dbReference type="Gene3D" id="1.10.3290.10">
    <property type="entry name" value="Fido-like domain"/>
    <property type="match status" value="1"/>
</dbReference>
<evidence type="ECO:0000259" key="2">
    <source>
        <dbReference type="PROSITE" id="PS51459"/>
    </source>
</evidence>
<keyword evidence="4" id="KW-1185">Reference proteome</keyword>
<evidence type="ECO:0000313" key="4">
    <source>
        <dbReference type="Proteomes" id="UP001168821"/>
    </source>
</evidence>
<dbReference type="PANTHER" id="PTHR13504">
    <property type="entry name" value="FIDO DOMAIN-CONTAINING PROTEIN DDB_G0283145"/>
    <property type="match status" value="1"/>
</dbReference>
<feature type="domain" description="Fido" evidence="2">
    <location>
        <begin position="118"/>
        <end position="265"/>
    </location>
</feature>
<dbReference type="SUPFAM" id="SSF140931">
    <property type="entry name" value="Fic-like"/>
    <property type="match status" value="1"/>
</dbReference>
<organism evidence="3 4">
    <name type="scientific">Zophobas morio</name>
    <dbReference type="NCBI Taxonomy" id="2755281"/>
    <lineage>
        <taxon>Eukaryota</taxon>
        <taxon>Metazoa</taxon>
        <taxon>Ecdysozoa</taxon>
        <taxon>Arthropoda</taxon>
        <taxon>Hexapoda</taxon>
        <taxon>Insecta</taxon>
        <taxon>Pterygota</taxon>
        <taxon>Neoptera</taxon>
        <taxon>Endopterygota</taxon>
        <taxon>Coleoptera</taxon>
        <taxon>Polyphaga</taxon>
        <taxon>Cucujiformia</taxon>
        <taxon>Tenebrionidae</taxon>
        <taxon>Zophobas</taxon>
    </lineage>
</organism>
<gene>
    <name evidence="3" type="ORF">Zmor_019867</name>
</gene>
<dbReference type="Pfam" id="PF02661">
    <property type="entry name" value="Fic"/>
    <property type="match status" value="1"/>
</dbReference>
<dbReference type="AlphaFoldDB" id="A0AA38I2H6"/>
<comment type="caution">
    <text evidence="3">The sequence shown here is derived from an EMBL/GenBank/DDBJ whole genome shotgun (WGS) entry which is preliminary data.</text>
</comment>
<evidence type="ECO:0000256" key="1">
    <source>
        <dbReference type="PIRSR" id="PIRSR640198-1"/>
    </source>
</evidence>
<accession>A0AA38I2H6</accession>
<proteinExistence type="predicted"/>
<protein>
    <recommendedName>
        <fullName evidence="2">Fido domain-containing protein</fullName>
    </recommendedName>
</protein>
<evidence type="ECO:0000313" key="3">
    <source>
        <dbReference type="EMBL" id="KAJ3648031.1"/>
    </source>
</evidence>
<dbReference type="InterPro" id="IPR036597">
    <property type="entry name" value="Fido-like_dom_sf"/>
</dbReference>
<dbReference type="PANTHER" id="PTHR13504:SF38">
    <property type="entry name" value="FIDO DOMAIN-CONTAINING PROTEIN"/>
    <property type="match status" value="1"/>
</dbReference>
<dbReference type="InterPro" id="IPR003812">
    <property type="entry name" value="Fido"/>
</dbReference>
<dbReference type="PROSITE" id="PS51459">
    <property type="entry name" value="FIDO"/>
    <property type="match status" value="1"/>
</dbReference>